<feature type="compositionally biased region" description="Low complexity" evidence="1">
    <location>
        <begin position="342"/>
        <end position="354"/>
    </location>
</feature>
<feature type="region of interest" description="Disordered" evidence="1">
    <location>
        <begin position="1"/>
        <end position="31"/>
    </location>
</feature>
<dbReference type="CDD" id="cd18724">
    <property type="entry name" value="PIN_LabA-like"/>
    <property type="match status" value="1"/>
</dbReference>
<feature type="compositionally biased region" description="Low complexity" evidence="1">
    <location>
        <begin position="622"/>
        <end position="669"/>
    </location>
</feature>
<evidence type="ECO:0000256" key="1">
    <source>
        <dbReference type="SAM" id="MobiDB-lite"/>
    </source>
</evidence>
<dbReference type="AlphaFoldDB" id="A0A0C3QER6"/>
<feature type="compositionally biased region" description="Polar residues" evidence="1">
    <location>
        <begin position="719"/>
        <end position="732"/>
    </location>
</feature>
<reference evidence="3" key="2">
    <citation type="submission" date="2015-01" db="EMBL/GenBank/DDBJ databases">
        <title>Evolutionary Origins and Diversification of the Mycorrhizal Mutualists.</title>
        <authorList>
            <consortium name="DOE Joint Genome Institute"/>
            <consortium name="Mycorrhizal Genomics Consortium"/>
            <person name="Kohler A."/>
            <person name="Kuo A."/>
            <person name="Nagy L.G."/>
            <person name="Floudas D."/>
            <person name="Copeland A."/>
            <person name="Barry K.W."/>
            <person name="Cichocki N."/>
            <person name="Veneault-Fourrey C."/>
            <person name="LaButti K."/>
            <person name="Lindquist E.A."/>
            <person name="Lipzen A."/>
            <person name="Lundell T."/>
            <person name="Morin E."/>
            <person name="Murat C."/>
            <person name="Riley R."/>
            <person name="Ohm R."/>
            <person name="Sun H."/>
            <person name="Tunlid A."/>
            <person name="Henrissat B."/>
            <person name="Grigoriev I.V."/>
            <person name="Hibbett D.S."/>
            <person name="Martin F."/>
        </authorList>
    </citation>
    <scope>NUCLEOTIDE SEQUENCE [LARGE SCALE GENOMIC DNA]</scope>
    <source>
        <strain evidence="3">MUT 4182</strain>
    </source>
</reference>
<protein>
    <recommendedName>
        <fullName evidence="4">NYN domain-containing protein</fullName>
    </recommendedName>
</protein>
<feature type="compositionally biased region" description="Polar residues" evidence="1">
    <location>
        <begin position="118"/>
        <end position="147"/>
    </location>
</feature>
<evidence type="ECO:0000313" key="2">
    <source>
        <dbReference type="EMBL" id="KIO23579.1"/>
    </source>
</evidence>
<feature type="region of interest" description="Disordered" evidence="1">
    <location>
        <begin position="60"/>
        <end position="147"/>
    </location>
</feature>
<feature type="region of interest" description="Disordered" evidence="1">
    <location>
        <begin position="160"/>
        <end position="254"/>
    </location>
</feature>
<accession>A0A0C3QER6</accession>
<keyword evidence="3" id="KW-1185">Reference proteome</keyword>
<feature type="compositionally biased region" description="Low complexity" evidence="1">
    <location>
        <begin position="9"/>
        <end position="31"/>
    </location>
</feature>
<feature type="compositionally biased region" description="Polar residues" evidence="1">
    <location>
        <begin position="96"/>
        <end position="107"/>
    </location>
</feature>
<feature type="region of interest" description="Disordered" evidence="1">
    <location>
        <begin position="282"/>
        <end position="394"/>
    </location>
</feature>
<feature type="compositionally biased region" description="Acidic residues" evidence="1">
    <location>
        <begin position="81"/>
        <end position="95"/>
    </location>
</feature>
<dbReference type="Proteomes" id="UP000054248">
    <property type="component" value="Unassembled WGS sequence"/>
</dbReference>
<proteinExistence type="predicted"/>
<dbReference type="OrthoDB" id="5590473at2759"/>
<name>A0A0C3QER6_9AGAM</name>
<sequence length="856" mass="91377">MAHTAAALSDTTSVTSPTPFSPFSSAYSVSSEATVVSEGQADLGAFQSVFFALSQLQLHHQHHPRSPRSNAAATPIRNDDSSDDDNDDDHDDDQDTNPGFTRSTTPSLFPVSPLNLDGTVSRSSVHPSNPPSRSQLTHTSEGTSGSTDEAVASDIVLAAAGSSSEAAEEGDEESLALTSPNSHPSSDSASIPDDFAAATFPDDEGRRWMYAESPYDPSFRPSASSEDSDGSPRQLVLLDDGPNQGGDEGTSPSLGDMEAAFAFFAAERAKLVKQLEASKSGTPITLAPSLPIITRKNKRGGKGHRKNKSSEGGENLIFRIAGSQPTLPESDEASLDASPSGIVPSAPITISSSSPDDHTFPARKNQQRRGVLPRPPKQNNKSNRSNNSGSSGNLSLAAAILNPALSSQSHILSNNHNKRNRHANHRHTRSLPIDPQTVASIHQQLQPPTAPTLKVDEADRIRQLARRLSFQFPFDTPYLRRVMQNPQGVLGLRSHATPSSDDALVAEGFFDPVYGADGHLAATGSGSLAATSSALLYVFIDHSNILVGFLEWLKKQGITNKQTNGKPKLSHSALALLIERGRRCLRKVLVASSPLYQSLDEMAGMGYQISVLQRVEIKEGSSRASRNGSGHSRSSSFNSTPNRKNGKGNKANRTTSPNNNNNNGNNNNNIGSSTESDSNGQQKPKPQAPQPSFPARLMNARRAGQHHRRNSSTDAAFITPSNSSTSLGQIQEGSGILGPSTPSSRPRFREEAVDELLQLKLLQTLLDTPAPPPLGSTIVLASGDAAKSQFNPEGFLGCVRKAVDRGWNVEVVGWDEGRSRAYADLANEVNARGVGGMLNIISLDRWGKDLLENLVN</sequence>
<gene>
    <name evidence="2" type="ORF">M407DRAFT_108909</name>
</gene>
<feature type="compositionally biased region" description="Low complexity" evidence="1">
    <location>
        <begin position="175"/>
        <end position="200"/>
    </location>
</feature>
<evidence type="ECO:0000313" key="3">
    <source>
        <dbReference type="Proteomes" id="UP000054248"/>
    </source>
</evidence>
<feature type="compositionally biased region" description="Low complexity" evidence="1">
    <location>
        <begin position="379"/>
        <end position="394"/>
    </location>
</feature>
<feature type="compositionally biased region" description="Basic residues" evidence="1">
    <location>
        <begin position="295"/>
        <end position="307"/>
    </location>
</feature>
<feature type="region of interest" description="Disordered" evidence="1">
    <location>
        <begin position="620"/>
        <end position="748"/>
    </location>
</feature>
<dbReference type="HOGENOM" id="CLU_333753_0_0_1"/>
<reference evidence="2 3" key="1">
    <citation type="submission" date="2014-04" db="EMBL/GenBank/DDBJ databases">
        <authorList>
            <consortium name="DOE Joint Genome Institute"/>
            <person name="Kuo A."/>
            <person name="Girlanda M."/>
            <person name="Perotto S."/>
            <person name="Kohler A."/>
            <person name="Nagy L.G."/>
            <person name="Floudas D."/>
            <person name="Copeland A."/>
            <person name="Barry K.W."/>
            <person name="Cichocki N."/>
            <person name="Veneault-Fourrey C."/>
            <person name="LaButti K."/>
            <person name="Lindquist E.A."/>
            <person name="Lipzen A."/>
            <person name="Lundell T."/>
            <person name="Morin E."/>
            <person name="Murat C."/>
            <person name="Sun H."/>
            <person name="Tunlid A."/>
            <person name="Henrissat B."/>
            <person name="Grigoriev I.V."/>
            <person name="Hibbett D.S."/>
            <person name="Martin F."/>
            <person name="Nordberg H.P."/>
            <person name="Cantor M.N."/>
            <person name="Hua S.X."/>
        </authorList>
    </citation>
    <scope>NUCLEOTIDE SEQUENCE [LARGE SCALE GENOMIC DNA]</scope>
    <source>
        <strain evidence="2 3">MUT 4182</strain>
    </source>
</reference>
<feature type="compositionally biased region" description="Polar residues" evidence="1">
    <location>
        <begin position="670"/>
        <end position="680"/>
    </location>
</feature>
<evidence type="ECO:0008006" key="4">
    <source>
        <dbReference type="Google" id="ProtNLM"/>
    </source>
</evidence>
<dbReference type="EMBL" id="KN823081">
    <property type="protein sequence ID" value="KIO23579.1"/>
    <property type="molecule type" value="Genomic_DNA"/>
</dbReference>
<dbReference type="STRING" id="1051891.A0A0C3QER6"/>
<organism evidence="2 3">
    <name type="scientific">Tulasnella calospora MUT 4182</name>
    <dbReference type="NCBI Taxonomy" id="1051891"/>
    <lineage>
        <taxon>Eukaryota</taxon>
        <taxon>Fungi</taxon>
        <taxon>Dikarya</taxon>
        <taxon>Basidiomycota</taxon>
        <taxon>Agaricomycotina</taxon>
        <taxon>Agaricomycetes</taxon>
        <taxon>Cantharellales</taxon>
        <taxon>Tulasnellaceae</taxon>
        <taxon>Tulasnella</taxon>
    </lineage>
</organism>